<evidence type="ECO:0008006" key="3">
    <source>
        <dbReference type="Google" id="ProtNLM"/>
    </source>
</evidence>
<evidence type="ECO:0000313" key="2">
    <source>
        <dbReference type="Proteomes" id="UP001212997"/>
    </source>
</evidence>
<gene>
    <name evidence="1" type="ORF">NLI96_g3946</name>
</gene>
<name>A0AAD5YF82_9APHY</name>
<dbReference type="Proteomes" id="UP001212997">
    <property type="component" value="Unassembled WGS sequence"/>
</dbReference>
<organism evidence="1 2">
    <name type="scientific">Meripilus lineatus</name>
    <dbReference type="NCBI Taxonomy" id="2056292"/>
    <lineage>
        <taxon>Eukaryota</taxon>
        <taxon>Fungi</taxon>
        <taxon>Dikarya</taxon>
        <taxon>Basidiomycota</taxon>
        <taxon>Agaricomycotina</taxon>
        <taxon>Agaricomycetes</taxon>
        <taxon>Polyporales</taxon>
        <taxon>Meripilaceae</taxon>
        <taxon>Meripilus</taxon>
    </lineage>
</organism>
<reference evidence="1" key="1">
    <citation type="submission" date="2022-07" db="EMBL/GenBank/DDBJ databases">
        <title>Genome Sequence of Physisporinus lineatus.</title>
        <authorList>
            <person name="Buettner E."/>
        </authorList>
    </citation>
    <scope>NUCLEOTIDE SEQUENCE</scope>
    <source>
        <strain evidence="1">VT162</strain>
    </source>
</reference>
<comment type="caution">
    <text evidence="1">The sequence shown here is derived from an EMBL/GenBank/DDBJ whole genome shotgun (WGS) entry which is preliminary data.</text>
</comment>
<proteinExistence type="predicted"/>
<accession>A0AAD5YF82</accession>
<protein>
    <recommendedName>
        <fullName evidence="3">F-box domain-containing protein</fullName>
    </recommendedName>
</protein>
<dbReference type="EMBL" id="JANAWD010000109">
    <property type="protein sequence ID" value="KAJ3486842.1"/>
    <property type="molecule type" value="Genomic_DNA"/>
</dbReference>
<evidence type="ECO:0000313" key="1">
    <source>
        <dbReference type="EMBL" id="KAJ3486842.1"/>
    </source>
</evidence>
<sequence>MTSPSFEDEIAIACRIPADIILDIVNATKGQTSGDDAKQFHSLHWIRLSHLCRRWRSVIIGTPLLWTSIQANNVERANAFTERSQHAPINLFLSQRLPEHELRTFTDLAQSQSHRINSLWLSLPSADLVEIVSSIGDSLPRLRLLSLADPGNEGNFIPSQLAFQPDRRSDSPLHTLILDNVILSWDLLHLTDLRVLKISRLRSRFTELHRWLRLSEFLDILDSCPSLEKLSVITSGPLFQNIVAAQGNRTRIIELSCLKELELDNSPIIIAMTLAHLRIPETTKILLRPSMFQGLESHFDPGYITPFPPTCSRNLPVISHLEKLYICSDWDNLTTIVKAGPLRKSAAEEEEWPFIVEFDWKCNHEVPFIIGEAITRMNRDLGQVLGQNILEFTLEGHLSCHTNFQTPWEDLFSHLPQLRSFTLNHLPQEEPCNSDHVLEIEDDALEKVVKALRITDRSLVVPCPSLKEIRLKSDVLHYVIRYIHEMLRTRVPRTGRLPLLELDMCSRQVDPDDDMAWEDVTEETRFLNELIVC</sequence>
<dbReference type="AlphaFoldDB" id="A0AAD5YF82"/>
<keyword evidence="2" id="KW-1185">Reference proteome</keyword>